<dbReference type="AlphaFoldDB" id="A0A836KQ43"/>
<dbReference type="Proteomes" id="UP000674179">
    <property type="component" value="Chromosome 29"/>
</dbReference>
<name>A0A836KQ43_LEIEN</name>
<accession>A0A836KQ43</accession>
<dbReference type="OrthoDB" id="10409717at2759"/>
<gene>
    <name evidence="1" type="ORF">CUR178_04164</name>
</gene>
<organism evidence="1 2">
    <name type="scientific">Leishmania enriettii</name>
    <dbReference type="NCBI Taxonomy" id="5663"/>
    <lineage>
        <taxon>Eukaryota</taxon>
        <taxon>Discoba</taxon>
        <taxon>Euglenozoa</taxon>
        <taxon>Kinetoplastea</taxon>
        <taxon>Metakinetoplastina</taxon>
        <taxon>Trypanosomatida</taxon>
        <taxon>Trypanosomatidae</taxon>
        <taxon>Leishmaniinae</taxon>
        <taxon>Leishmania</taxon>
    </lineage>
</organism>
<comment type="caution">
    <text evidence="1">The sequence shown here is derived from an EMBL/GenBank/DDBJ whole genome shotgun (WGS) entry which is preliminary data.</text>
</comment>
<dbReference type="GeneID" id="94171385"/>
<proteinExistence type="predicted"/>
<protein>
    <submittedName>
        <fullName evidence="1">Uncharacterized protein</fullName>
    </submittedName>
</protein>
<dbReference type="EMBL" id="JAFHKP010000029">
    <property type="protein sequence ID" value="KAG5474053.1"/>
    <property type="molecule type" value="Genomic_DNA"/>
</dbReference>
<sequence>MAQSAQVALVPASPEPERAAKGCCTRHVLHARHEAWAGVHSEIVAAAARLQRSRERLKRPHPWLTRDGGPSEEAAVQATRGAAERLSVAAHTDETDVFNEDTHVLV</sequence>
<evidence type="ECO:0000313" key="2">
    <source>
        <dbReference type="Proteomes" id="UP000674179"/>
    </source>
</evidence>
<keyword evidence="2" id="KW-1185">Reference proteome</keyword>
<reference evidence="1 2" key="1">
    <citation type="submission" date="2021-02" db="EMBL/GenBank/DDBJ databases">
        <title>Leishmania (Mundinia) enrietti genome sequencing and assembly.</title>
        <authorList>
            <person name="Almutairi H."/>
            <person name="Gatherer D."/>
        </authorList>
    </citation>
    <scope>NUCLEOTIDE SEQUENCE [LARGE SCALE GENOMIC DNA]</scope>
    <source>
        <strain evidence="1">CUR178</strain>
    </source>
</reference>
<dbReference type="RefSeq" id="XP_067691246.1">
    <property type="nucleotide sequence ID" value="XM_067835875.1"/>
</dbReference>
<dbReference type="KEGG" id="lenr:94171385"/>
<evidence type="ECO:0000313" key="1">
    <source>
        <dbReference type="EMBL" id="KAG5474053.1"/>
    </source>
</evidence>